<dbReference type="Gene3D" id="1.10.260.40">
    <property type="entry name" value="lambda repressor-like DNA-binding domains"/>
    <property type="match status" value="1"/>
</dbReference>
<accession>A0A3A9Z4L0</accession>
<proteinExistence type="predicted"/>
<reference evidence="2 3" key="1">
    <citation type="journal article" date="2014" name="Int. J. Syst. Evol. Microbiol.">
        <title>Streptomyces hoynatensis sp. nov., isolated from deep marine sediment.</title>
        <authorList>
            <person name="Veyisoglu A."/>
            <person name="Sahin N."/>
        </authorList>
    </citation>
    <scope>NUCLEOTIDE SEQUENCE [LARGE SCALE GENOMIC DNA]</scope>
    <source>
        <strain evidence="2 3">KCTC 29097</strain>
    </source>
</reference>
<comment type="caution">
    <text evidence="2">The sequence shown here is derived from an EMBL/GenBank/DDBJ whole genome shotgun (WGS) entry which is preliminary data.</text>
</comment>
<feature type="domain" description="HTH cro/C1-type" evidence="1">
    <location>
        <begin position="85"/>
        <end position="116"/>
    </location>
</feature>
<evidence type="ECO:0000259" key="1">
    <source>
        <dbReference type="PROSITE" id="PS50943"/>
    </source>
</evidence>
<dbReference type="EMBL" id="RBAL01000005">
    <property type="protein sequence ID" value="RKN43150.1"/>
    <property type="molecule type" value="Genomic_DNA"/>
</dbReference>
<dbReference type="OrthoDB" id="2897536at2"/>
<dbReference type="Proteomes" id="UP000272474">
    <property type="component" value="Unassembled WGS sequence"/>
</dbReference>
<dbReference type="SUPFAM" id="SSF47413">
    <property type="entry name" value="lambda repressor-like DNA-binding domains"/>
    <property type="match status" value="1"/>
</dbReference>
<dbReference type="InterPro" id="IPR010982">
    <property type="entry name" value="Lambda_DNA-bd_dom_sf"/>
</dbReference>
<name>A0A3A9Z4L0_9ACTN</name>
<dbReference type="SMART" id="SM00530">
    <property type="entry name" value="HTH_XRE"/>
    <property type="match status" value="1"/>
</dbReference>
<evidence type="ECO:0000313" key="2">
    <source>
        <dbReference type="EMBL" id="RKN43150.1"/>
    </source>
</evidence>
<dbReference type="GO" id="GO:0003677">
    <property type="term" value="F:DNA binding"/>
    <property type="evidence" value="ECO:0007669"/>
    <property type="project" value="InterPro"/>
</dbReference>
<organism evidence="2 3">
    <name type="scientific">Streptomyces hoynatensis</name>
    <dbReference type="NCBI Taxonomy" id="1141874"/>
    <lineage>
        <taxon>Bacteria</taxon>
        <taxon>Bacillati</taxon>
        <taxon>Actinomycetota</taxon>
        <taxon>Actinomycetes</taxon>
        <taxon>Kitasatosporales</taxon>
        <taxon>Streptomycetaceae</taxon>
        <taxon>Streptomyces</taxon>
    </lineage>
</organism>
<dbReference type="PROSITE" id="PS50943">
    <property type="entry name" value="HTH_CROC1"/>
    <property type="match status" value="1"/>
</dbReference>
<dbReference type="Pfam" id="PF19054">
    <property type="entry name" value="DUF5753"/>
    <property type="match status" value="1"/>
</dbReference>
<dbReference type="Pfam" id="PF13560">
    <property type="entry name" value="HTH_31"/>
    <property type="match status" value="1"/>
</dbReference>
<dbReference type="InterPro" id="IPR043917">
    <property type="entry name" value="DUF5753"/>
</dbReference>
<keyword evidence="3" id="KW-1185">Reference proteome</keyword>
<evidence type="ECO:0000313" key="3">
    <source>
        <dbReference type="Proteomes" id="UP000272474"/>
    </source>
</evidence>
<dbReference type="AlphaFoldDB" id="A0A3A9Z4L0"/>
<sequence length="339" mass="37581">MRSGVPGTAGRPPAPQAPLPHCRPCASLPASWVPNSAYLHHHPPASGRTGAQGFSPFRKVEGLEHVNGFTGSEHSDGYAYFGFEVREARRHAKMTQKELADATHYQPPYVSKVENGLLLGSEHFAAACDRVFGSWGFFARLRDRISRREHPTWFEPYVGLEAKAESILDYSANLIMGAFQTESYAYAIYRTAHPTASEEWVRRMVDARMRRHELLDRENPPLFWVILDECCLRRRIGGTKVMGGQLDHLLAEADSPAVTLQVLPFAAGAPPAAESFTLLTFAEEATLLYEESWTGGHVVDSSSHVTAATAAYDRLRANALSPDDSLALIKDVRVEEYSR</sequence>
<gene>
    <name evidence="2" type="ORF">D7294_11735</name>
</gene>
<protein>
    <submittedName>
        <fullName evidence="2">XRE family transcriptional regulator</fullName>
    </submittedName>
</protein>
<dbReference type="InterPro" id="IPR001387">
    <property type="entry name" value="Cro/C1-type_HTH"/>
</dbReference>
<dbReference type="CDD" id="cd00093">
    <property type="entry name" value="HTH_XRE"/>
    <property type="match status" value="1"/>
</dbReference>